<evidence type="ECO:0000313" key="1">
    <source>
        <dbReference type="EMBL" id="RDE06264.1"/>
    </source>
</evidence>
<dbReference type="AlphaFoldDB" id="A0A369VV51"/>
<reference evidence="1 2" key="1">
    <citation type="submission" date="2018-07" db="EMBL/GenBank/DDBJ databases">
        <title>a novel species of Sphingomonas isolated from the rhizosphere soil of Araceae plant.</title>
        <authorList>
            <person name="Zhiyong W."/>
            <person name="Qinglan Z."/>
            <person name="Zhiwei F."/>
            <person name="Ding X."/>
            <person name="Gejiao W."/>
            <person name="Shixue Z."/>
        </authorList>
    </citation>
    <scope>NUCLEOTIDE SEQUENCE [LARGE SCALE GENOMIC DNA]</scope>
    <source>
        <strain evidence="1 2">WZY 27</strain>
    </source>
</reference>
<evidence type="ECO:0000313" key="2">
    <source>
        <dbReference type="Proteomes" id="UP000253918"/>
    </source>
</evidence>
<keyword evidence="2" id="KW-1185">Reference proteome</keyword>
<dbReference type="EMBL" id="QQNB01000001">
    <property type="protein sequence ID" value="RDE06264.1"/>
    <property type="molecule type" value="Genomic_DNA"/>
</dbReference>
<gene>
    <name evidence="1" type="ORF">DVW87_00575</name>
</gene>
<protein>
    <submittedName>
        <fullName evidence="1">Uncharacterized protein</fullName>
    </submittedName>
</protein>
<name>A0A369VV51_9SPHN</name>
<organism evidence="1 2">
    <name type="scientific">Sphingomonas aracearum</name>
    <dbReference type="NCBI Taxonomy" id="2283317"/>
    <lineage>
        <taxon>Bacteria</taxon>
        <taxon>Pseudomonadati</taxon>
        <taxon>Pseudomonadota</taxon>
        <taxon>Alphaproteobacteria</taxon>
        <taxon>Sphingomonadales</taxon>
        <taxon>Sphingomonadaceae</taxon>
        <taxon>Sphingomonas</taxon>
    </lineage>
</organism>
<dbReference type="Proteomes" id="UP000253918">
    <property type="component" value="Unassembled WGS sequence"/>
</dbReference>
<proteinExistence type="predicted"/>
<sequence length="231" mass="24774">MRWVTNVALIGLATMLGGAQQRPVPAPQEQDRSVVVIAPDDMGIDTAGPEPRLRGGEWRFERSTTLGSGDASNVAVQRIPSTGAGSGLRFGFSACLPDDSLAGALQQLAGDRSSMPNPSQLCGRLMMDVKDGSIGGRRSCLLRSLAIGRSHSKLSLRLSGRYDRRDLKLNIYGEEQTDGLAEERSVPRPATYRWQVTAHRVGDCSANRARLRSLDEAADLLFIPGADGSGI</sequence>
<accession>A0A369VV51</accession>
<comment type="caution">
    <text evidence="1">The sequence shown here is derived from an EMBL/GenBank/DDBJ whole genome shotgun (WGS) entry which is preliminary data.</text>
</comment>